<dbReference type="RefSeq" id="WP_252741068.1">
    <property type="nucleotide sequence ID" value="NZ_JAMXIB010000005.1"/>
</dbReference>
<feature type="domain" description="DHFR" evidence="9">
    <location>
        <begin position="3"/>
        <end position="163"/>
    </location>
</feature>
<keyword evidence="5 8" id="KW-0521">NADP</keyword>
<dbReference type="InterPro" id="IPR001796">
    <property type="entry name" value="DHFR_dom"/>
</dbReference>
<keyword evidence="6 8" id="KW-0560">Oxidoreductase</keyword>
<organism evidence="10 11">
    <name type="scientific">Robiginitalea marina</name>
    <dbReference type="NCBI Taxonomy" id="2954105"/>
    <lineage>
        <taxon>Bacteria</taxon>
        <taxon>Pseudomonadati</taxon>
        <taxon>Bacteroidota</taxon>
        <taxon>Flavobacteriia</taxon>
        <taxon>Flavobacteriales</taxon>
        <taxon>Flavobacteriaceae</taxon>
        <taxon>Robiginitalea</taxon>
    </lineage>
</organism>
<comment type="similarity">
    <text evidence="2 8">Belongs to the dihydrofolate reductase family.</text>
</comment>
<dbReference type="PIRSF" id="PIRSF000194">
    <property type="entry name" value="DHFR"/>
    <property type="match status" value="1"/>
</dbReference>
<comment type="function">
    <text evidence="7 8">Key enzyme in folate metabolism. Catalyzes an essential reaction for de novo glycine and purine synthesis, and for DNA precursor synthesis.</text>
</comment>
<dbReference type="Pfam" id="PF00186">
    <property type="entry name" value="DHFR_1"/>
    <property type="match status" value="1"/>
</dbReference>
<keyword evidence="11" id="KW-1185">Reference proteome</keyword>
<evidence type="ECO:0000256" key="3">
    <source>
        <dbReference type="ARBA" id="ARBA00012856"/>
    </source>
</evidence>
<dbReference type="CDD" id="cd00209">
    <property type="entry name" value="DHFR"/>
    <property type="match status" value="1"/>
</dbReference>
<dbReference type="InterPro" id="IPR012259">
    <property type="entry name" value="DHFR"/>
</dbReference>
<comment type="caution">
    <text evidence="10">The sequence shown here is derived from an EMBL/GenBank/DDBJ whole genome shotgun (WGS) entry which is preliminary data.</text>
</comment>
<proteinExistence type="inferred from homology"/>
<evidence type="ECO:0000256" key="5">
    <source>
        <dbReference type="ARBA" id="ARBA00022857"/>
    </source>
</evidence>
<dbReference type="Proteomes" id="UP001206312">
    <property type="component" value="Unassembled WGS sequence"/>
</dbReference>
<protein>
    <recommendedName>
        <fullName evidence="3 8">Dihydrofolate reductase</fullName>
        <ecNumber evidence="3 8">1.5.1.3</ecNumber>
    </recommendedName>
</protein>
<evidence type="ECO:0000259" key="9">
    <source>
        <dbReference type="PROSITE" id="PS51330"/>
    </source>
</evidence>
<evidence type="ECO:0000313" key="11">
    <source>
        <dbReference type="Proteomes" id="UP001206312"/>
    </source>
</evidence>
<dbReference type="SUPFAM" id="SSF53597">
    <property type="entry name" value="Dihydrofolate reductase-like"/>
    <property type="match status" value="1"/>
</dbReference>
<evidence type="ECO:0000256" key="4">
    <source>
        <dbReference type="ARBA" id="ARBA00022563"/>
    </source>
</evidence>
<sequence length="165" mass="18647">MNEIILIAAAGEANELGRDGDLPWHLPDDFAHFKKATSGHPIIMGRKTFETFPKPLPNRWHLIVTRDRDYAAGHPGCTVVHSLEAALQAVASREKAFVIGGGEIYRQALPHATQIILTRVHGNFEADTFFPELDPKAWELVQSEYHPRDARHEVAFTKQHFRPRP</sequence>
<reference evidence="10 11" key="1">
    <citation type="submission" date="2022-06" db="EMBL/GenBank/DDBJ databases">
        <authorList>
            <person name="Xuan X."/>
        </authorList>
    </citation>
    <scope>NUCLEOTIDE SEQUENCE [LARGE SCALE GENOMIC DNA]</scope>
    <source>
        <strain evidence="10 11">2V75</strain>
    </source>
</reference>
<dbReference type="PANTHER" id="PTHR48069:SF3">
    <property type="entry name" value="DIHYDROFOLATE REDUCTASE"/>
    <property type="match status" value="1"/>
</dbReference>
<evidence type="ECO:0000313" key="10">
    <source>
        <dbReference type="EMBL" id="MCO5724690.1"/>
    </source>
</evidence>
<dbReference type="EMBL" id="JAMXIB010000005">
    <property type="protein sequence ID" value="MCO5724690.1"/>
    <property type="molecule type" value="Genomic_DNA"/>
</dbReference>
<evidence type="ECO:0000256" key="8">
    <source>
        <dbReference type="PIRNR" id="PIRNR000194"/>
    </source>
</evidence>
<gene>
    <name evidence="10" type="ORF">NG653_07460</name>
</gene>
<dbReference type="PRINTS" id="PR00070">
    <property type="entry name" value="DHFR"/>
</dbReference>
<evidence type="ECO:0000256" key="1">
    <source>
        <dbReference type="ARBA" id="ARBA00004903"/>
    </source>
</evidence>
<evidence type="ECO:0000256" key="2">
    <source>
        <dbReference type="ARBA" id="ARBA00009539"/>
    </source>
</evidence>
<name>A0ABT1AXC5_9FLAO</name>
<accession>A0ABT1AXC5</accession>
<dbReference type="PANTHER" id="PTHR48069">
    <property type="entry name" value="DIHYDROFOLATE REDUCTASE"/>
    <property type="match status" value="1"/>
</dbReference>
<evidence type="ECO:0000256" key="7">
    <source>
        <dbReference type="ARBA" id="ARBA00025067"/>
    </source>
</evidence>
<dbReference type="PROSITE" id="PS51330">
    <property type="entry name" value="DHFR_2"/>
    <property type="match status" value="1"/>
</dbReference>
<dbReference type="InterPro" id="IPR024072">
    <property type="entry name" value="DHFR-like_dom_sf"/>
</dbReference>
<dbReference type="Gene3D" id="3.40.430.10">
    <property type="entry name" value="Dihydrofolate Reductase, subunit A"/>
    <property type="match status" value="1"/>
</dbReference>
<dbReference type="EC" id="1.5.1.3" evidence="3 8"/>
<comment type="catalytic activity">
    <reaction evidence="8">
        <text>(6S)-5,6,7,8-tetrahydrofolate + NADP(+) = 7,8-dihydrofolate + NADPH + H(+)</text>
        <dbReference type="Rhea" id="RHEA:15009"/>
        <dbReference type="ChEBI" id="CHEBI:15378"/>
        <dbReference type="ChEBI" id="CHEBI:57451"/>
        <dbReference type="ChEBI" id="CHEBI:57453"/>
        <dbReference type="ChEBI" id="CHEBI:57783"/>
        <dbReference type="ChEBI" id="CHEBI:58349"/>
        <dbReference type="EC" id="1.5.1.3"/>
    </reaction>
</comment>
<keyword evidence="4 8" id="KW-0554">One-carbon metabolism</keyword>
<comment type="pathway">
    <text evidence="1 8">Cofactor biosynthesis; tetrahydrofolate biosynthesis; 5,6,7,8-tetrahydrofolate from 7,8-dihydrofolate: step 1/1.</text>
</comment>
<evidence type="ECO:0000256" key="6">
    <source>
        <dbReference type="ARBA" id="ARBA00023002"/>
    </source>
</evidence>